<evidence type="ECO:0000256" key="3">
    <source>
        <dbReference type="ARBA" id="ARBA00022806"/>
    </source>
</evidence>
<dbReference type="PROSITE" id="PS51194">
    <property type="entry name" value="HELICASE_CTER"/>
    <property type="match status" value="1"/>
</dbReference>
<dbReference type="PROSITE" id="PS51192">
    <property type="entry name" value="HELICASE_ATP_BIND_1"/>
    <property type="match status" value="1"/>
</dbReference>
<name>A0ABX7Y582_9ACTN</name>
<dbReference type="SMART" id="SM00490">
    <property type="entry name" value="HELICc"/>
    <property type="match status" value="1"/>
</dbReference>
<evidence type="ECO:0000259" key="5">
    <source>
        <dbReference type="PROSITE" id="PS51192"/>
    </source>
</evidence>
<organism evidence="7 8">
    <name type="scientific">Arachnia rubra</name>
    <dbReference type="NCBI Taxonomy" id="1547448"/>
    <lineage>
        <taxon>Bacteria</taxon>
        <taxon>Bacillati</taxon>
        <taxon>Actinomycetota</taxon>
        <taxon>Actinomycetes</taxon>
        <taxon>Propionibacteriales</taxon>
        <taxon>Propionibacteriaceae</taxon>
        <taxon>Arachnia</taxon>
    </lineage>
</organism>
<evidence type="ECO:0000256" key="1">
    <source>
        <dbReference type="ARBA" id="ARBA00022741"/>
    </source>
</evidence>
<dbReference type="Gene3D" id="3.40.50.10810">
    <property type="entry name" value="Tandem AAA-ATPase domain"/>
    <property type="match status" value="1"/>
</dbReference>
<dbReference type="InterPro" id="IPR014001">
    <property type="entry name" value="Helicase_ATP-bd"/>
</dbReference>
<evidence type="ECO:0000256" key="4">
    <source>
        <dbReference type="ARBA" id="ARBA00022840"/>
    </source>
</evidence>
<feature type="domain" description="Helicase ATP-binding" evidence="5">
    <location>
        <begin position="107"/>
        <end position="285"/>
    </location>
</feature>
<keyword evidence="2" id="KW-0378">Hydrolase</keyword>
<dbReference type="InterPro" id="IPR027417">
    <property type="entry name" value="P-loop_NTPase"/>
</dbReference>
<evidence type="ECO:0000313" key="8">
    <source>
        <dbReference type="Proteomes" id="UP000678513"/>
    </source>
</evidence>
<dbReference type="SMART" id="SM00487">
    <property type="entry name" value="DEXDc"/>
    <property type="match status" value="1"/>
</dbReference>
<dbReference type="InterPro" id="IPR049730">
    <property type="entry name" value="SNF2/RAD54-like_C"/>
</dbReference>
<keyword evidence="1" id="KW-0547">Nucleotide-binding</keyword>
<dbReference type="CDD" id="cd18011">
    <property type="entry name" value="DEXDc_RapA"/>
    <property type="match status" value="1"/>
</dbReference>
<dbReference type="Pfam" id="PF00176">
    <property type="entry name" value="SNF2-rel_dom"/>
    <property type="match status" value="1"/>
</dbReference>
<feature type="domain" description="Helicase C-terminal" evidence="6">
    <location>
        <begin position="463"/>
        <end position="625"/>
    </location>
</feature>
<dbReference type="RefSeq" id="WP_212323370.1">
    <property type="nucleotide sequence ID" value="NZ_AP024463.1"/>
</dbReference>
<dbReference type="EMBL" id="CP072384">
    <property type="protein sequence ID" value="QUC07991.1"/>
    <property type="molecule type" value="Genomic_DNA"/>
</dbReference>
<evidence type="ECO:0000259" key="6">
    <source>
        <dbReference type="PROSITE" id="PS51194"/>
    </source>
</evidence>
<evidence type="ECO:0000256" key="2">
    <source>
        <dbReference type="ARBA" id="ARBA00022801"/>
    </source>
</evidence>
<dbReference type="InterPro" id="IPR038718">
    <property type="entry name" value="SNF2-like_sf"/>
</dbReference>
<dbReference type="PANTHER" id="PTHR45766">
    <property type="entry name" value="DNA ANNEALING HELICASE AND ENDONUCLEASE ZRANB3 FAMILY MEMBER"/>
    <property type="match status" value="1"/>
</dbReference>
<dbReference type="Gene3D" id="3.40.50.300">
    <property type="entry name" value="P-loop containing nucleotide triphosphate hydrolases"/>
    <property type="match status" value="1"/>
</dbReference>
<keyword evidence="4" id="KW-0067">ATP-binding</keyword>
<dbReference type="InterPro" id="IPR000330">
    <property type="entry name" value="SNF2_N"/>
</dbReference>
<dbReference type="Pfam" id="PF00271">
    <property type="entry name" value="Helicase_C"/>
    <property type="match status" value="1"/>
</dbReference>
<keyword evidence="8" id="KW-1185">Reference proteome</keyword>
<reference evidence="7 8" key="1">
    <citation type="submission" date="2021-03" db="EMBL/GenBank/DDBJ databases">
        <title>Human Oral Microbial Genomes.</title>
        <authorList>
            <person name="Johnston C.D."/>
            <person name="Chen T."/>
            <person name="Dewhirst F.E."/>
        </authorList>
    </citation>
    <scope>NUCLEOTIDE SEQUENCE [LARGE SCALE GENOMIC DNA]</scope>
    <source>
        <strain evidence="7 8">DSMZ 100122</strain>
    </source>
</reference>
<gene>
    <name evidence="7" type="ORF">J5A65_13930</name>
</gene>
<keyword evidence="3 7" id="KW-0347">Helicase</keyword>
<protein>
    <submittedName>
        <fullName evidence="7">DEAD/DEAH box helicase</fullName>
    </submittedName>
</protein>
<evidence type="ECO:0000313" key="7">
    <source>
        <dbReference type="EMBL" id="QUC07991.1"/>
    </source>
</evidence>
<dbReference type="InterPro" id="IPR001650">
    <property type="entry name" value="Helicase_C-like"/>
</dbReference>
<accession>A0ABX7Y582</accession>
<dbReference type="CDD" id="cd18793">
    <property type="entry name" value="SF2_C_SNF"/>
    <property type="match status" value="1"/>
</dbReference>
<dbReference type="SUPFAM" id="SSF52540">
    <property type="entry name" value="P-loop containing nucleoside triphosphate hydrolases"/>
    <property type="match status" value="1"/>
</dbReference>
<sequence>MPSFNVGTLVTARGRDWVVLPESQDDFLVLRPLAGGSLDVAGVLPDVEEVTPATFPPPSVDDLGDYQSARLLREALRIGFRSTGGPFRSLASLNVDPRPYQYVPLLMALRQETVRLLIADDVGIGKTIEAGLVASELLAQGSAERLAVLCPPSLAEQWQAELREKFGLEAELVLGSTVTRLQRRLKHGESIFERYPVTIVSTDFIKADRRRDDFLRAAPDLIIVDEAHTCVVDDSGGSGRARTQRYRLLEALSQKAETHLVLVTATPHSGNEGAFRNMLGLLDPELRTIKLDTEAGRAKLARHLVQRRRGDIRDYLGVDTRFPDDRQTREAPYRLSPKYADLLRDAIAYAQGQVRNESGSHAQRRMRWWSALNLLRSVASSPAAAVATMRTRSNTSAAETPAAVDAMGRGTIFDLVDDSNTEGDDTAPGAVPDDSATNETRLLTDMAARAEDLAPEDDAKLSRLTAEVKNLLKEGFSPIVFCRFIPTAKYVAEHLRAVLSKGYPIEVVTGELTPEDRAARVAALVKDPDGRRVLVATDCLSEGINLQVGFQAILHYDLAWNPTRHEQREGRVDRFGQIAKIVRAVTIYGEDTGIDGIVMDALIRKHAQIRKDLGVSVPVPNEANERVLSALMEGLMLRGQPAQQPTLDDELFTLTDHWESAAEQERVSRTRYAQAAIHPDEVSREVEEARSRIGGFSDVAAFVRSALKAVKAETWDENENLMLDMGSLPIGLKDTLQAGGRLRWVPDLPAPQGAAAMVRTDRRVGALAQFVLDGALDSGLHEDVRPARRAGVITTQSVDVMTTLLIVRFRIHLTLPGRGGPRTQVAEEARALAFTGTPKNPTWLPPDRVEELLGSLPTANVPADRVPGLMGNVLRSVGENSSVLLDSLAAQVAQELRQAHARVRQSARGREAVGSLTLRGLDVTPQLPVDILGVFVYQPGGAE</sequence>
<proteinExistence type="predicted"/>
<dbReference type="GO" id="GO:0004386">
    <property type="term" value="F:helicase activity"/>
    <property type="evidence" value="ECO:0007669"/>
    <property type="project" value="UniProtKB-KW"/>
</dbReference>
<dbReference type="PANTHER" id="PTHR45766:SF6">
    <property type="entry name" value="SWI_SNF-RELATED MATRIX-ASSOCIATED ACTIN-DEPENDENT REGULATOR OF CHROMATIN SUBFAMILY A-LIKE PROTEIN 1"/>
    <property type="match status" value="1"/>
</dbReference>
<dbReference type="InterPro" id="IPR057342">
    <property type="entry name" value="DEXDc_RapA"/>
</dbReference>
<dbReference type="Proteomes" id="UP000678513">
    <property type="component" value="Chromosome"/>
</dbReference>